<dbReference type="GO" id="GO:0016874">
    <property type="term" value="F:ligase activity"/>
    <property type="evidence" value="ECO:0007669"/>
    <property type="project" value="UniProtKB-KW"/>
</dbReference>
<keyword evidence="3 4" id="KW-0067">ATP-binding</keyword>
<evidence type="ECO:0000259" key="5">
    <source>
        <dbReference type="PROSITE" id="PS50975"/>
    </source>
</evidence>
<dbReference type="Gene3D" id="3.40.50.20">
    <property type="match status" value="1"/>
</dbReference>
<evidence type="ECO:0000256" key="4">
    <source>
        <dbReference type="PROSITE-ProRule" id="PRU00409"/>
    </source>
</evidence>
<dbReference type="RefSeq" id="WP_079409892.1">
    <property type="nucleotide sequence ID" value="NZ_MBTG01000004.1"/>
</dbReference>
<dbReference type="SUPFAM" id="SSF56059">
    <property type="entry name" value="Glutathione synthetase ATP-binding domain-like"/>
    <property type="match status" value="1"/>
</dbReference>
<reference evidence="7" key="1">
    <citation type="submission" date="2016-07" db="EMBL/GenBank/DDBJ databases">
        <authorList>
            <person name="Florea S."/>
            <person name="Webb J.S."/>
            <person name="Jaromczyk J."/>
            <person name="Schardl C.L."/>
        </authorList>
    </citation>
    <scope>NUCLEOTIDE SEQUENCE [LARGE SCALE GENOMIC DNA]</scope>
    <source>
        <strain evidence="7">CY1</strain>
    </source>
</reference>
<dbReference type="AlphaFoldDB" id="A0A1V4HRJ1"/>
<dbReference type="Proteomes" id="UP000190626">
    <property type="component" value="Unassembled WGS sequence"/>
</dbReference>
<dbReference type="InterPro" id="IPR052032">
    <property type="entry name" value="ATP-dep_AA_Ligase"/>
</dbReference>
<accession>A0A1V4HRJ1</accession>
<keyword evidence="1" id="KW-0436">Ligase</keyword>
<dbReference type="STRING" id="1469647.BC351_18255"/>
<name>A0A1V4HRJ1_9BACL</name>
<evidence type="ECO:0000256" key="1">
    <source>
        <dbReference type="ARBA" id="ARBA00022598"/>
    </source>
</evidence>
<dbReference type="PIRSF" id="PIRSF029120">
    <property type="entry name" value="UCP029120"/>
    <property type="match status" value="1"/>
</dbReference>
<feature type="domain" description="ATP-grasp" evidence="5">
    <location>
        <begin position="119"/>
        <end position="312"/>
    </location>
</feature>
<keyword evidence="2 4" id="KW-0547">Nucleotide-binding</keyword>
<evidence type="ECO:0000313" key="6">
    <source>
        <dbReference type="EMBL" id="OPH60436.1"/>
    </source>
</evidence>
<dbReference type="InterPro" id="IPR011226">
    <property type="entry name" value="ATP-grasp_fam"/>
</dbReference>
<dbReference type="GO" id="GO:0046872">
    <property type="term" value="F:metal ion binding"/>
    <property type="evidence" value="ECO:0007669"/>
    <property type="project" value="InterPro"/>
</dbReference>
<dbReference type="EMBL" id="MBTG01000004">
    <property type="protein sequence ID" value="OPH60436.1"/>
    <property type="molecule type" value="Genomic_DNA"/>
</dbReference>
<dbReference type="PANTHER" id="PTHR43585">
    <property type="entry name" value="FUMIPYRROLE BIOSYNTHESIS PROTEIN C"/>
    <property type="match status" value="1"/>
</dbReference>
<evidence type="ECO:0000313" key="7">
    <source>
        <dbReference type="Proteomes" id="UP000190626"/>
    </source>
</evidence>
<proteinExistence type="predicted"/>
<evidence type="ECO:0000256" key="2">
    <source>
        <dbReference type="ARBA" id="ARBA00022741"/>
    </source>
</evidence>
<organism evidence="6 7">
    <name type="scientific">Paenibacillus ferrarius</name>
    <dbReference type="NCBI Taxonomy" id="1469647"/>
    <lineage>
        <taxon>Bacteria</taxon>
        <taxon>Bacillati</taxon>
        <taxon>Bacillota</taxon>
        <taxon>Bacilli</taxon>
        <taxon>Bacillales</taxon>
        <taxon>Paenibacillaceae</taxon>
        <taxon>Paenibacillus</taxon>
    </lineage>
</organism>
<gene>
    <name evidence="6" type="ORF">BC351_18255</name>
</gene>
<dbReference type="PANTHER" id="PTHR43585:SF2">
    <property type="entry name" value="ATP-GRASP ENZYME FSQD"/>
    <property type="match status" value="1"/>
</dbReference>
<dbReference type="GO" id="GO:0005524">
    <property type="term" value="F:ATP binding"/>
    <property type="evidence" value="ECO:0007669"/>
    <property type="project" value="UniProtKB-UniRule"/>
</dbReference>
<protein>
    <submittedName>
        <fullName evidence="6">Carbamoyl-phosphate synthase large subunit</fullName>
    </submittedName>
</protein>
<keyword evidence="7" id="KW-1185">Reference proteome</keyword>
<dbReference type="PROSITE" id="PS50975">
    <property type="entry name" value="ATP_GRASP"/>
    <property type="match status" value="1"/>
</dbReference>
<evidence type="ECO:0000256" key="3">
    <source>
        <dbReference type="ARBA" id="ARBA00022840"/>
    </source>
</evidence>
<dbReference type="Gene3D" id="3.30.470.20">
    <property type="entry name" value="ATP-grasp fold, B domain"/>
    <property type="match status" value="1"/>
</dbReference>
<dbReference type="Pfam" id="PF15632">
    <property type="entry name" value="ATPgrasp_Ter"/>
    <property type="match status" value="1"/>
</dbReference>
<comment type="caution">
    <text evidence="6">The sequence shown here is derived from an EMBL/GenBank/DDBJ whole genome shotgun (WGS) entry which is preliminary data.</text>
</comment>
<dbReference type="OrthoDB" id="9803907at2"/>
<sequence length="340" mass="38531">MKKVWFNRWFSVAYHYMNSIRNNEDGVQFKMYATHPDRTHMALQAADFADTEPVLGDDDYVEFALNFCKQHGIDVFIPRLHMYAIAKHLDLFEKAGTKVTVCRDLELLENLLEKQKFYESIRQKDILAIPDYQVVNTADEFMAAYEALTQAGHQVCMKPTNAEGGMGFRIISNKRDTLGDLFGTVTPYLSTDQAYQILSSVDRFDDLMVMELLNGYEYSIDCLASASGELLAAVPRRKADGRLRLLEEVPELVEIANKVAATYRIPFNYNIQVKYNQGVPKLLEINPRMSGGLHVTCLSGINFPYLAVKSILGGQVDVQKPNYGILASHIEKYIIMDIGE</sequence>
<dbReference type="InterPro" id="IPR011761">
    <property type="entry name" value="ATP-grasp"/>
</dbReference>